<dbReference type="RefSeq" id="WP_344297999.1">
    <property type="nucleotide sequence ID" value="NZ_BAAANJ010000028.1"/>
</dbReference>
<dbReference type="Proteomes" id="UP001500002">
    <property type="component" value="Unassembled WGS sequence"/>
</dbReference>
<proteinExistence type="predicted"/>
<dbReference type="EMBL" id="BAAANJ010000028">
    <property type="protein sequence ID" value="GAA1821374.1"/>
    <property type="molecule type" value="Genomic_DNA"/>
</dbReference>
<feature type="compositionally biased region" description="Basic and acidic residues" evidence="1">
    <location>
        <begin position="204"/>
        <end position="214"/>
    </location>
</feature>
<feature type="region of interest" description="Disordered" evidence="1">
    <location>
        <begin position="1"/>
        <end position="26"/>
    </location>
</feature>
<comment type="caution">
    <text evidence="2">The sequence shown here is derived from an EMBL/GenBank/DDBJ whole genome shotgun (WGS) entry which is preliminary data.</text>
</comment>
<evidence type="ECO:0000256" key="1">
    <source>
        <dbReference type="SAM" id="MobiDB-lite"/>
    </source>
</evidence>
<dbReference type="InterPro" id="IPR032584">
    <property type="entry name" value="DUF4913"/>
</dbReference>
<protein>
    <recommendedName>
        <fullName evidence="4">DUF4913 domain-containing protein</fullName>
    </recommendedName>
</protein>
<gene>
    <name evidence="2" type="ORF">GCM10009749_35070</name>
</gene>
<accession>A0ABN2MED9</accession>
<reference evidence="2 3" key="1">
    <citation type="journal article" date="2019" name="Int. J. Syst. Evol. Microbiol.">
        <title>The Global Catalogue of Microorganisms (GCM) 10K type strain sequencing project: providing services to taxonomists for standard genome sequencing and annotation.</title>
        <authorList>
            <consortium name="The Broad Institute Genomics Platform"/>
            <consortium name="The Broad Institute Genome Sequencing Center for Infectious Disease"/>
            <person name="Wu L."/>
            <person name="Ma J."/>
        </authorList>
    </citation>
    <scope>NUCLEOTIDE SEQUENCE [LARGE SCALE GENOMIC DNA]</scope>
    <source>
        <strain evidence="2 3">JCM 14322</strain>
    </source>
</reference>
<feature type="compositionally biased region" description="Low complexity" evidence="1">
    <location>
        <begin position="235"/>
        <end position="245"/>
    </location>
</feature>
<feature type="region of interest" description="Disordered" evidence="1">
    <location>
        <begin position="199"/>
        <end position="245"/>
    </location>
</feature>
<keyword evidence="3" id="KW-1185">Reference proteome</keyword>
<name>A0ABN2MED9_9MICO</name>
<sequence length="245" mass="26555">MSDWGDEFEAGPQTASTDAVTDASPAPRRAFGVDVPALAAEVVDVAVKAAIRKEIAKIGAEAAADALTEDVLVKLRERAAEAARAAVDEQVAANDADAAAAAESEAEADAEPQPRLYYGSVDEFVREYLRYAYKRVITGTGTGHHWAADWWRYDEAVIRLEAIWRAWEALRLDAATGMSTWWRDHADYHMGVLLDADGPFKGAQGDDHKNKRGEPLPYLAPPPELFPDVREPLDAAAVESPAEAA</sequence>
<dbReference type="Pfam" id="PF16259">
    <property type="entry name" value="DUF4913"/>
    <property type="match status" value="1"/>
</dbReference>
<organism evidence="2 3">
    <name type="scientific">Agromyces neolithicus</name>
    <dbReference type="NCBI Taxonomy" id="269420"/>
    <lineage>
        <taxon>Bacteria</taxon>
        <taxon>Bacillati</taxon>
        <taxon>Actinomycetota</taxon>
        <taxon>Actinomycetes</taxon>
        <taxon>Micrococcales</taxon>
        <taxon>Microbacteriaceae</taxon>
        <taxon>Agromyces</taxon>
    </lineage>
</organism>
<evidence type="ECO:0000313" key="3">
    <source>
        <dbReference type="Proteomes" id="UP001500002"/>
    </source>
</evidence>
<evidence type="ECO:0008006" key="4">
    <source>
        <dbReference type="Google" id="ProtNLM"/>
    </source>
</evidence>
<evidence type="ECO:0000313" key="2">
    <source>
        <dbReference type="EMBL" id="GAA1821374.1"/>
    </source>
</evidence>